<evidence type="ECO:0000313" key="5">
    <source>
        <dbReference type="Proteomes" id="UP000003250"/>
    </source>
</evidence>
<dbReference type="AlphaFoldDB" id="H0HPA4"/>
<evidence type="ECO:0000313" key="4">
    <source>
        <dbReference type="EMBL" id="EHK57490.1"/>
    </source>
</evidence>
<feature type="DNA-binding region" description="OmpR/PhoB-type" evidence="2">
    <location>
        <begin position="1"/>
        <end position="79"/>
    </location>
</feature>
<evidence type="ECO:0000256" key="1">
    <source>
        <dbReference type="ARBA" id="ARBA00023125"/>
    </source>
</evidence>
<keyword evidence="5" id="KW-1185">Reference proteome</keyword>
<dbReference type="OrthoDB" id="9784252at2"/>
<keyword evidence="1 2" id="KW-0238">DNA-binding</keyword>
<accession>H0HPA4</accession>
<proteinExistence type="predicted"/>
<dbReference type="GO" id="GO:0000160">
    <property type="term" value="P:phosphorelay signal transduction system"/>
    <property type="evidence" value="ECO:0007669"/>
    <property type="project" value="InterPro"/>
</dbReference>
<feature type="non-terminal residue" evidence="4">
    <location>
        <position position="1"/>
    </location>
</feature>
<dbReference type="InterPro" id="IPR016032">
    <property type="entry name" value="Sig_transdc_resp-reg_C-effctor"/>
</dbReference>
<dbReference type="EMBL" id="AHAM01000068">
    <property type="protein sequence ID" value="EHK57490.1"/>
    <property type="molecule type" value="Genomic_DNA"/>
</dbReference>
<dbReference type="RefSeq" id="WP_008835615.1">
    <property type="nucleotide sequence ID" value="NZ_AHAM01000068.1"/>
</dbReference>
<dbReference type="CDD" id="cd00383">
    <property type="entry name" value="trans_reg_C"/>
    <property type="match status" value="1"/>
</dbReference>
<dbReference type="Proteomes" id="UP000003250">
    <property type="component" value="Unassembled WGS sequence"/>
</dbReference>
<dbReference type="PATRIC" id="fig|1107882.3.peg.1947"/>
<evidence type="ECO:0000259" key="3">
    <source>
        <dbReference type="PROSITE" id="PS51755"/>
    </source>
</evidence>
<dbReference type="Pfam" id="PF00486">
    <property type="entry name" value="Trans_reg_C"/>
    <property type="match status" value="1"/>
</dbReference>
<dbReference type="GO" id="GO:0003677">
    <property type="term" value="F:DNA binding"/>
    <property type="evidence" value="ECO:0007669"/>
    <property type="project" value="UniProtKB-UniRule"/>
</dbReference>
<sequence length="80" mass="9131">WKRGGEPLKLTDREQEILAIFAARAGETIPRHELVAGEADVGERTIDVQINRLRRKIERDPANPVWLQTVRGIGYRLSVE</sequence>
<protein>
    <submittedName>
        <fullName evidence="4">Winged helix family two component transcriptional regulator</fullName>
    </submittedName>
</protein>
<evidence type="ECO:0000256" key="2">
    <source>
        <dbReference type="PROSITE-ProRule" id="PRU01091"/>
    </source>
</evidence>
<dbReference type="PROSITE" id="PS51755">
    <property type="entry name" value="OMPR_PHOB"/>
    <property type="match status" value="1"/>
</dbReference>
<dbReference type="SUPFAM" id="SSF46894">
    <property type="entry name" value="C-terminal effector domain of the bipartite response regulators"/>
    <property type="match status" value="1"/>
</dbReference>
<dbReference type="GO" id="GO:0006355">
    <property type="term" value="P:regulation of DNA-templated transcription"/>
    <property type="evidence" value="ECO:0007669"/>
    <property type="project" value="InterPro"/>
</dbReference>
<gene>
    <name evidence="4" type="ORF">MAXJ12_09908</name>
</gene>
<name>H0HPA4_9HYPH</name>
<dbReference type="Gene3D" id="1.10.10.10">
    <property type="entry name" value="Winged helix-like DNA-binding domain superfamily/Winged helix DNA-binding domain"/>
    <property type="match status" value="1"/>
</dbReference>
<dbReference type="InterPro" id="IPR001867">
    <property type="entry name" value="OmpR/PhoB-type_DNA-bd"/>
</dbReference>
<dbReference type="InterPro" id="IPR036388">
    <property type="entry name" value="WH-like_DNA-bd_sf"/>
</dbReference>
<organism evidence="4 5">
    <name type="scientific">Mesorhizobium alhagi CCNWXJ12-2</name>
    <dbReference type="NCBI Taxonomy" id="1107882"/>
    <lineage>
        <taxon>Bacteria</taxon>
        <taxon>Pseudomonadati</taxon>
        <taxon>Pseudomonadota</taxon>
        <taxon>Alphaproteobacteria</taxon>
        <taxon>Hyphomicrobiales</taxon>
        <taxon>Phyllobacteriaceae</taxon>
        <taxon>Allomesorhizobium</taxon>
    </lineage>
</organism>
<dbReference type="SMART" id="SM00862">
    <property type="entry name" value="Trans_reg_C"/>
    <property type="match status" value="1"/>
</dbReference>
<feature type="domain" description="OmpR/PhoB-type" evidence="3">
    <location>
        <begin position="1"/>
        <end position="79"/>
    </location>
</feature>
<reference evidence="4 5" key="1">
    <citation type="journal article" date="2012" name="J. Bacteriol.">
        <title>Draft Genome Sequence of Mesorhizobium alhagi CCNWXJ12-2T, a Novel Salt-Resistant Species Isolated from the Desert of Northwestern China.</title>
        <authorList>
            <person name="Zhou M."/>
            <person name="Chen W."/>
            <person name="Chen H."/>
            <person name="Wei G."/>
        </authorList>
    </citation>
    <scope>NUCLEOTIDE SEQUENCE [LARGE SCALE GENOMIC DNA]</scope>
    <source>
        <strain evidence="4 5">CCNWXJ12-2</strain>
    </source>
</reference>